<protein>
    <submittedName>
        <fullName evidence="2">Ankyrin repeats containing protein</fullName>
    </submittedName>
</protein>
<dbReference type="SMART" id="SM00248">
    <property type="entry name" value="ANK"/>
    <property type="match status" value="2"/>
</dbReference>
<dbReference type="Pfam" id="PF12796">
    <property type="entry name" value="Ank_2"/>
    <property type="match status" value="1"/>
</dbReference>
<dbReference type="Proteomes" id="UP000018769">
    <property type="component" value="Chromosome I"/>
</dbReference>
<reference evidence="2 3" key="1">
    <citation type="journal article" date="2015" name="Biol. Direct">
        <title>Babela massiliensis, a representative of a widespread bacterial phylum with unusual adaptations to parasitism in amoebae.</title>
        <authorList>
            <person name="Pagnier I."/>
            <person name="Yutin N."/>
            <person name="Croce O."/>
            <person name="Makarova K.S."/>
            <person name="Wolf Y.I."/>
            <person name="Benamar S."/>
            <person name="Raoult D."/>
            <person name="Koonin E.V."/>
            <person name="La Scola B."/>
        </authorList>
    </citation>
    <scope>NUCLEOTIDE SEQUENCE [LARGE SCALE GENOMIC DNA]</scope>
    <source>
        <strain evidence="3">BABL1</strain>
    </source>
</reference>
<dbReference type="PANTHER" id="PTHR24183:SF1">
    <property type="entry name" value="FIBRONECTIN TYPE 3 AND ANKYRIN REPEAT DOMAINS PROTEIN 1"/>
    <property type="match status" value="1"/>
</dbReference>
<dbReference type="STRING" id="673862.BABL1_gene_75"/>
<dbReference type="HOGENOM" id="CLU_1222921_0_0_7"/>
<evidence type="ECO:0000313" key="3">
    <source>
        <dbReference type="Proteomes" id="UP000018769"/>
    </source>
</evidence>
<organism evidence="2 3">
    <name type="scientific">Candidatus Babela massiliensis</name>
    <dbReference type="NCBI Taxonomy" id="673862"/>
    <lineage>
        <taxon>Bacteria</taxon>
        <taxon>Candidatus Babelota</taxon>
        <taxon>Candidatus Babeliae</taxon>
        <taxon>Candidatus Babeliales</taxon>
        <taxon>Candidatus Babeliaceae</taxon>
        <taxon>Candidatus Babela</taxon>
    </lineage>
</organism>
<evidence type="ECO:0000313" key="2">
    <source>
        <dbReference type="EMBL" id="CDK30941.1"/>
    </source>
</evidence>
<dbReference type="Gene3D" id="1.25.40.20">
    <property type="entry name" value="Ankyrin repeat-containing domain"/>
    <property type="match status" value="1"/>
</dbReference>
<gene>
    <name evidence="2" type="ORF">BABL1_gene_75</name>
</gene>
<dbReference type="InterPro" id="IPR002110">
    <property type="entry name" value="Ankyrin_rpt"/>
</dbReference>
<proteinExistence type="predicted"/>
<dbReference type="eggNOG" id="COG0666">
    <property type="taxonomic scope" value="Bacteria"/>
</dbReference>
<sequence length="226" mass="26435">MKLKYLRASLLMVIFCNYSINSMEKIDIDSYTYLSDRRVINLFDAVIYDYMISQENHLSLSLNDFDEVLKIYAKYLENNFALPHICPRFNEIFKTCLERMPEIGLTYLKNKIKSKINKIKSQKVFIQEILDKKPLAKILNDINWDNIEIENVKAVFNLIDINEKDDNDWTILMHASFYGYIDIVEMLFDIGANLNQRSKSGDTALQLAISQGHKNVIDFLVNKNVQ</sequence>
<accession>V6DK86</accession>
<feature type="repeat" description="ANK" evidence="1">
    <location>
        <begin position="167"/>
        <end position="199"/>
    </location>
</feature>
<evidence type="ECO:0000256" key="1">
    <source>
        <dbReference type="PROSITE-ProRule" id="PRU00023"/>
    </source>
</evidence>
<feature type="repeat" description="ANK" evidence="1">
    <location>
        <begin position="200"/>
        <end position="226"/>
    </location>
</feature>
<dbReference type="PROSITE" id="PS50088">
    <property type="entry name" value="ANK_REPEAT"/>
    <property type="match status" value="2"/>
</dbReference>
<dbReference type="InterPro" id="IPR036770">
    <property type="entry name" value="Ankyrin_rpt-contain_sf"/>
</dbReference>
<dbReference type="AlphaFoldDB" id="V6DK86"/>
<name>V6DK86_9BACT</name>
<dbReference type="EMBL" id="HG793133">
    <property type="protein sequence ID" value="CDK30941.1"/>
    <property type="molecule type" value="Genomic_DNA"/>
</dbReference>
<keyword evidence="1" id="KW-0040">ANK repeat</keyword>
<dbReference type="OrthoDB" id="9812708at2"/>
<dbReference type="KEGG" id="dpb:BABL1_gene_75"/>
<dbReference type="PANTHER" id="PTHR24183">
    <property type="entry name" value="FIBRONECTIN TYPE 3 AND ANKYRIN REPEAT DOMAINS PROTEIN 1"/>
    <property type="match status" value="1"/>
</dbReference>
<dbReference type="SUPFAM" id="SSF48403">
    <property type="entry name" value="Ankyrin repeat"/>
    <property type="match status" value="1"/>
</dbReference>
<keyword evidence="3" id="KW-1185">Reference proteome</keyword>
<dbReference type="PROSITE" id="PS50297">
    <property type="entry name" value="ANK_REP_REGION"/>
    <property type="match status" value="2"/>
</dbReference>
<dbReference type="RefSeq" id="WP_023792853.1">
    <property type="nucleotide sequence ID" value="NC_023003.1"/>
</dbReference>